<feature type="binding site" evidence="9">
    <location>
        <position position="337"/>
    </location>
    <ligand>
        <name>substrate</name>
    </ligand>
</feature>
<keyword evidence="5 10" id="KW-0119">Carbohydrate metabolism</keyword>
<reference evidence="11 12" key="1">
    <citation type="submission" date="2019-09" db="EMBL/GenBank/DDBJ databases">
        <title>A chromosome-level genome assembly of the Chinese tupelo Nyssa sinensis.</title>
        <authorList>
            <person name="Yang X."/>
            <person name="Kang M."/>
            <person name="Yang Y."/>
            <person name="Xiong H."/>
            <person name="Wang M."/>
            <person name="Zhang Z."/>
            <person name="Wang Z."/>
            <person name="Wu H."/>
            <person name="Ma T."/>
            <person name="Liu J."/>
            <person name="Xi Z."/>
        </authorList>
    </citation>
    <scope>NUCLEOTIDE SEQUENCE [LARGE SCALE GENOMIC DNA]</scope>
    <source>
        <strain evidence="11">J267</strain>
        <tissue evidence="11">Leaf</tissue>
    </source>
</reference>
<organism evidence="11 12">
    <name type="scientific">Nyssa sinensis</name>
    <dbReference type="NCBI Taxonomy" id="561372"/>
    <lineage>
        <taxon>Eukaryota</taxon>
        <taxon>Viridiplantae</taxon>
        <taxon>Streptophyta</taxon>
        <taxon>Embryophyta</taxon>
        <taxon>Tracheophyta</taxon>
        <taxon>Spermatophyta</taxon>
        <taxon>Magnoliopsida</taxon>
        <taxon>eudicotyledons</taxon>
        <taxon>Gunneridae</taxon>
        <taxon>Pentapetalae</taxon>
        <taxon>asterids</taxon>
        <taxon>Cornales</taxon>
        <taxon>Nyssaceae</taxon>
        <taxon>Nyssa</taxon>
    </lineage>
</organism>
<dbReference type="PRINTS" id="PR00750">
    <property type="entry name" value="BETAAMYLASE"/>
</dbReference>
<dbReference type="InterPro" id="IPR017853">
    <property type="entry name" value="GH"/>
</dbReference>
<feature type="binding site" evidence="9">
    <location>
        <position position="415"/>
    </location>
    <ligand>
        <name>substrate</name>
    </ligand>
</feature>
<gene>
    <name evidence="11" type="ORF">F0562_010986</name>
</gene>
<keyword evidence="12" id="KW-1185">Reference proteome</keyword>
<evidence type="ECO:0000256" key="8">
    <source>
        <dbReference type="PIRSR" id="PIRSR601554-1"/>
    </source>
</evidence>
<dbReference type="GO" id="GO:0000272">
    <property type="term" value="P:polysaccharide catabolic process"/>
    <property type="evidence" value="ECO:0007669"/>
    <property type="project" value="UniProtKB-KW"/>
</dbReference>
<feature type="binding site" evidence="9">
    <location>
        <position position="290"/>
    </location>
    <ligand>
        <name>substrate</name>
    </ligand>
</feature>
<dbReference type="OrthoDB" id="1660156at2759"/>
<dbReference type="EMBL" id="CM018047">
    <property type="protein sequence ID" value="KAA8524563.1"/>
    <property type="molecule type" value="Genomic_DNA"/>
</dbReference>
<proteinExistence type="inferred from homology"/>
<evidence type="ECO:0000256" key="7">
    <source>
        <dbReference type="ARBA" id="ARBA00023326"/>
    </source>
</evidence>
<feature type="binding site" evidence="9">
    <location>
        <position position="295"/>
    </location>
    <ligand>
        <name>substrate</name>
    </ligand>
</feature>
<feature type="binding site" evidence="9">
    <location>
        <position position="88"/>
    </location>
    <ligand>
        <name>substrate</name>
    </ligand>
</feature>
<dbReference type="PRINTS" id="PR00842">
    <property type="entry name" value="GLHYDLASE14B"/>
</dbReference>
<name>A0A5J5A0L1_9ASTE</name>
<dbReference type="InterPro" id="IPR001371">
    <property type="entry name" value="Glyco_hydro_14B_pln"/>
</dbReference>
<dbReference type="PANTHER" id="PTHR31352">
    <property type="entry name" value="BETA-AMYLASE 1, CHLOROPLASTIC"/>
    <property type="match status" value="1"/>
</dbReference>
<dbReference type="Proteomes" id="UP000325577">
    <property type="component" value="Linkage Group LG4"/>
</dbReference>
<accession>A0A5J5A0L1</accession>
<evidence type="ECO:0000256" key="1">
    <source>
        <dbReference type="ARBA" id="ARBA00000546"/>
    </source>
</evidence>
<feature type="active site" description="Proton donor" evidence="8">
    <location>
        <position position="181"/>
    </location>
</feature>
<evidence type="ECO:0000313" key="11">
    <source>
        <dbReference type="EMBL" id="KAA8524563.1"/>
    </source>
</evidence>
<sequence>MSEKNYAPVYVMLQLGVVTVDNVFQDPESLEKQLKELRAASVDGVMVDVWWGIIESKGPKQYNWSAYRSLFQLVQKCGLKLQVVMSFHQCGGNVGDAVTIPLPHWVLAVGESDPDIFYTNRSCNRDKEYLTSGVDNLPLFQGRTAVQIYSDYMKSFRENMTDFLNAGLITDIEVGLGPAGEMRYPSYPESQGWVFPGIGEFQCYDKYLKAEFKEAATRAGHPDWDLPNDAGEYNNTPDQTDFFKSKGTYLTQKGKFFLTWYSNKLIIHADQILEEANRAFLGCKVKLAAKISGVHWWYTDDSHAAELTAGYYNLGDRDGYRPIAKMLDRHYAILCFTCLEMRNSEQSSDAKSGPEELVKQVLSDGWREKIEVAGENALARYDSTAYNQILLNVRPNGVNKNGPPKLKMYGVTYLRLSDDLLTDDNFTIFKSFVKKMHADLGYIADPSKYNGPVIPLKHSKPKIPIEVLLKATAPTEPFPWDKETDKKVDA</sequence>
<feature type="binding site" evidence="9">
    <location>
        <position position="96"/>
    </location>
    <ligand>
        <name>substrate</name>
    </ligand>
</feature>
<dbReference type="SUPFAM" id="SSF51445">
    <property type="entry name" value="(Trans)glycosidases"/>
    <property type="match status" value="1"/>
</dbReference>
<dbReference type="Gene3D" id="3.20.20.80">
    <property type="entry name" value="Glycosidases"/>
    <property type="match status" value="1"/>
</dbReference>
<keyword evidence="6 10" id="KW-0326">Glycosidase</keyword>
<feature type="active site" description="Proton acceptor" evidence="8">
    <location>
        <position position="375"/>
    </location>
</feature>
<evidence type="ECO:0000313" key="12">
    <source>
        <dbReference type="Proteomes" id="UP000325577"/>
    </source>
</evidence>
<dbReference type="PROSITE" id="PS00506">
    <property type="entry name" value="BETA_AMYLASE_1"/>
    <property type="match status" value="1"/>
</dbReference>
<dbReference type="InterPro" id="IPR018238">
    <property type="entry name" value="Glyco_hydro_14_CS"/>
</dbReference>
<comment type="catalytic activity">
    <reaction evidence="1 10">
        <text>Hydrolysis of (1-&gt;4)-alpha-D-glucosidic linkages in polysaccharides so as to remove successive maltose units from the non-reducing ends of the chains.</text>
        <dbReference type="EC" id="3.2.1.2"/>
    </reaction>
</comment>
<feature type="binding site" evidence="9">
    <location>
        <position position="48"/>
    </location>
    <ligand>
        <name>substrate</name>
    </ligand>
</feature>
<evidence type="ECO:0000256" key="5">
    <source>
        <dbReference type="ARBA" id="ARBA00023277"/>
    </source>
</evidence>
<evidence type="ECO:0000256" key="10">
    <source>
        <dbReference type="RuleBase" id="RU000509"/>
    </source>
</evidence>
<dbReference type="EC" id="3.2.1.2" evidence="3 10"/>
<evidence type="ECO:0000256" key="2">
    <source>
        <dbReference type="ARBA" id="ARBA00005652"/>
    </source>
</evidence>
<evidence type="ECO:0000256" key="4">
    <source>
        <dbReference type="ARBA" id="ARBA00022801"/>
    </source>
</evidence>
<evidence type="ECO:0000256" key="3">
    <source>
        <dbReference type="ARBA" id="ARBA00012594"/>
    </source>
</evidence>
<dbReference type="FunFam" id="3.20.20.80:FF:000066">
    <property type="entry name" value="Beta-amylase"/>
    <property type="match status" value="1"/>
</dbReference>
<dbReference type="AlphaFoldDB" id="A0A5J5A0L1"/>
<keyword evidence="7 10" id="KW-0624">Polysaccharide degradation</keyword>
<keyword evidence="4 10" id="KW-0378">Hydrolase</keyword>
<protein>
    <recommendedName>
        <fullName evidence="3 10">Beta-amylase</fullName>
        <ecNumber evidence="3 10">3.2.1.2</ecNumber>
    </recommendedName>
</protein>
<evidence type="ECO:0000256" key="6">
    <source>
        <dbReference type="ARBA" id="ARBA00023295"/>
    </source>
</evidence>
<comment type="similarity">
    <text evidence="2 10">Belongs to the glycosyl hydrolase 14 family.</text>
</comment>
<feature type="binding site" evidence="9">
    <location>
        <begin position="376"/>
        <end position="377"/>
    </location>
    <ligand>
        <name>substrate</name>
    </ligand>
</feature>
<dbReference type="InterPro" id="IPR001554">
    <property type="entry name" value="Glyco_hydro_14"/>
</dbReference>
<dbReference type="GO" id="GO:0016161">
    <property type="term" value="F:beta-amylase activity"/>
    <property type="evidence" value="ECO:0007669"/>
    <property type="project" value="UniProtKB-EC"/>
</dbReference>
<dbReference type="PROSITE" id="PS00679">
    <property type="entry name" value="BETA_AMYLASE_2"/>
    <property type="match status" value="1"/>
</dbReference>
<evidence type="ECO:0000256" key="9">
    <source>
        <dbReference type="PIRSR" id="PIRSR601554-2"/>
    </source>
</evidence>
<dbReference type="Pfam" id="PF01373">
    <property type="entry name" value="Glyco_hydro_14"/>
    <property type="match status" value="1"/>
</dbReference>
<dbReference type="PANTHER" id="PTHR31352:SF40">
    <property type="entry name" value="BETA-AMYLASE 6"/>
    <property type="match status" value="1"/>
</dbReference>